<gene>
    <name evidence="4" type="primary">ADAD2</name>
</gene>
<evidence type="ECO:0000256" key="1">
    <source>
        <dbReference type="SAM" id="MobiDB-lite"/>
    </source>
</evidence>
<dbReference type="GO" id="GO:0006382">
    <property type="term" value="P:adenosine to inosine editing"/>
    <property type="evidence" value="ECO:0007669"/>
    <property type="project" value="TreeGrafter"/>
</dbReference>
<dbReference type="GO" id="GO:0005730">
    <property type="term" value="C:nucleolus"/>
    <property type="evidence" value="ECO:0007669"/>
    <property type="project" value="TreeGrafter"/>
</dbReference>
<dbReference type="SUPFAM" id="SSF54768">
    <property type="entry name" value="dsRNA-binding domain-like"/>
    <property type="match status" value="1"/>
</dbReference>
<dbReference type="GO" id="GO:0003726">
    <property type="term" value="F:double-stranded RNA adenosine deaminase activity"/>
    <property type="evidence" value="ECO:0007669"/>
    <property type="project" value="TreeGrafter"/>
</dbReference>
<dbReference type="PANTHER" id="PTHR10910:SF106">
    <property type="entry name" value="ADENOSINE DEAMINASE DOMAIN-CONTAINING PROTEIN 2"/>
    <property type="match status" value="1"/>
</dbReference>
<feature type="domain" description="A to I editase" evidence="2">
    <location>
        <begin position="221"/>
        <end position="596"/>
    </location>
</feature>
<protein>
    <submittedName>
        <fullName evidence="4">Adenosine deaminase domain-containing protein 2</fullName>
    </submittedName>
</protein>
<evidence type="ECO:0000313" key="3">
    <source>
        <dbReference type="Proteomes" id="UP001652580"/>
    </source>
</evidence>
<dbReference type="GO" id="GO:0008251">
    <property type="term" value="F:tRNA-specific adenosine deaminase activity"/>
    <property type="evidence" value="ECO:0007669"/>
    <property type="project" value="TreeGrafter"/>
</dbReference>
<name>A0A384A5U7_BALAC</name>
<dbReference type="SMART" id="SM00552">
    <property type="entry name" value="ADEAMc"/>
    <property type="match status" value="1"/>
</dbReference>
<dbReference type="GO" id="GO:0030154">
    <property type="term" value="P:cell differentiation"/>
    <property type="evidence" value="ECO:0007669"/>
    <property type="project" value="UniProtKB-KW"/>
</dbReference>
<evidence type="ECO:0000313" key="4">
    <source>
        <dbReference type="RefSeq" id="XP_007182692.2"/>
    </source>
</evidence>
<dbReference type="GO" id="GO:0006396">
    <property type="term" value="P:RNA processing"/>
    <property type="evidence" value="ECO:0007669"/>
    <property type="project" value="InterPro"/>
</dbReference>
<proteinExistence type="predicted"/>
<sequence>MASQASAALGADTGACRKPRLAASLQISPGPSPRRPSASLGQDPWETAPAPNSDDAEQGGQLQASTTGHGGPGVGARAWGLGAARAREDSRVRMGGSPKVSFPSAGPAGEFPTAARQLGLQLKDPPPGQAVALLTQCAASLGVSLIFREDQTADPCLPFSVSVELGGVVCPAGTAYSKPEAKQQAALSALHYIQRRLESPETPKTPSQHPLAPLSIENILTHEQRCAAVVSAGFDRLVDASSQYWACKGTVAAVILEREVPGAQGHAKEIYQLVALGTGGGSCARWLDFSGRQLHDCHGLVVARRALLRFLFRQLLLATQGGPKGKERSVVVAQPGSGPPFALKPRIFLHLYVSNTPKGAAHDICLPPASEGGLPHSRLLRLQAHIQGRLKPVCYVAPALRDTHVACLSASDKLARWAVLGLGGALLAHFLPPVYASSLVVADPCQNTPALDRVIHARPGLDRALGPCLPPPYTRTTLHLFEGPSVAPSDPPSNTCQGLSLNWSLGDPDVEVVDVATGRVKADAALGPPSRLCKAAFLWAFRQTARALGKSHLLALKTYEAAKAGPYQEARQQLSVLLDQQGLGAWPSKPLVGTFRD</sequence>
<dbReference type="GO" id="GO:0007283">
    <property type="term" value="P:spermatogenesis"/>
    <property type="evidence" value="ECO:0007669"/>
    <property type="project" value="UniProtKB-KW"/>
</dbReference>
<dbReference type="AlphaFoldDB" id="A0A384A5U7"/>
<dbReference type="InterPro" id="IPR002466">
    <property type="entry name" value="A_deamin"/>
</dbReference>
<dbReference type="CTD" id="161931"/>
<dbReference type="InParanoid" id="A0A384A5U7"/>
<dbReference type="GeneID" id="103010001"/>
<dbReference type="STRING" id="310752.A0A384A5U7"/>
<dbReference type="InterPro" id="IPR014720">
    <property type="entry name" value="dsRBD_dom"/>
</dbReference>
<dbReference type="GO" id="GO:0005737">
    <property type="term" value="C:cytoplasm"/>
    <property type="evidence" value="ECO:0007669"/>
    <property type="project" value="UniProtKB-SubCell"/>
</dbReference>
<organism evidence="3 4">
    <name type="scientific">Balaenoptera acutorostrata</name>
    <name type="common">Common minke whale</name>
    <name type="synonym">Balaena rostrata</name>
    <dbReference type="NCBI Taxonomy" id="9767"/>
    <lineage>
        <taxon>Eukaryota</taxon>
        <taxon>Metazoa</taxon>
        <taxon>Chordata</taxon>
        <taxon>Craniata</taxon>
        <taxon>Vertebrata</taxon>
        <taxon>Euteleostomi</taxon>
        <taxon>Mammalia</taxon>
        <taxon>Eutheria</taxon>
        <taxon>Laurasiatheria</taxon>
        <taxon>Artiodactyla</taxon>
        <taxon>Whippomorpha</taxon>
        <taxon>Cetacea</taxon>
        <taxon>Mysticeti</taxon>
        <taxon>Balaenopteridae</taxon>
        <taxon>Balaenoptera</taxon>
    </lineage>
</organism>
<dbReference type="PANTHER" id="PTHR10910">
    <property type="entry name" value="EUKARYOTE SPECIFIC DSRNA BINDING PROTEIN"/>
    <property type="match status" value="1"/>
</dbReference>
<evidence type="ECO:0000259" key="2">
    <source>
        <dbReference type="SMART" id="SM00552"/>
    </source>
</evidence>
<dbReference type="GO" id="GO:0003725">
    <property type="term" value="F:double-stranded RNA binding"/>
    <property type="evidence" value="ECO:0007669"/>
    <property type="project" value="TreeGrafter"/>
</dbReference>
<dbReference type="Proteomes" id="UP001652580">
    <property type="component" value="Chromosome 19"/>
</dbReference>
<reference evidence="4" key="1">
    <citation type="submission" date="2025-08" db="UniProtKB">
        <authorList>
            <consortium name="RefSeq"/>
        </authorList>
    </citation>
    <scope>IDENTIFICATION</scope>
</reference>
<dbReference type="Gene3D" id="3.30.160.20">
    <property type="match status" value="1"/>
</dbReference>
<dbReference type="Pfam" id="PF02137">
    <property type="entry name" value="A_deamin"/>
    <property type="match status" value="1"/>
</dbReference>
<accession>A0A384A5U7</accession>
<dbReference type="RefSeq" id="XP_007182692.2">
    <property type="nucleotide sequence ID" value="XM_007182630.2"/>
</dbReference>
<dbReference type="KEGG" id="bacu:103010001"/>
<feature type="region of interest" description="Disordered" evidence="1">
    <location>
        <begin position="1"/>
        <end position="108"/>
    </location>
</feature>
<keyword evidence="3" id="KW-1185">Reference proteome</keyword>
<dbReference type="FunCoup" id="A0A384A5U7">
    <property type="interactions" value="2"/>
</dbReference>
<feature type="compositionally biased region" description="Low complexity" evidence="1">
    <location>
        <begin position="75"/>
        <end position="84"/>
    </location>
</feature>
<dbReference type="Pfam" id="PF00035">
    <property type="entry name" value="dsrm"/>
    <property type="match status" value="1"/>
</dbReference>